<organism evidence="2">
    <name type="scientific">Lepeophtheirus salmonis</name>
    <name type="common">Salmon louse</name>
    <name type="synonym">Caligus salmonis</name>
    <dbReference type="NCBI Taxonomy" id="72036"/>
    <lineage>
        <taxon>Eukaryota</taxon>
        <taxon>Metazoa</taxon>
        <taxon>Ecdysozoa</taxon>
        <taxon>Arthropoda</taxon>
        <taxon>Crustacea</taxon>
        <taxon>Multicrustacea</taxon>
        <taxon>Hexanauplia</taxon>
        <taxon>Copepoda</taxon>
        <taxon>Siphonostomatoida</taxon>
        <taxon>Caligidae</taxon>
        <taxon>Lepeophtheirus</taxon>
    </lineage>
</organism>
<sequence length="454" mass="51368">MVTEDTHGYEYLTKALNDISSSFFDKKNKPKYEDYIGYETLCNALSDLNIHQESEILNIAAGPGLIAARLQLMGYEHLDGLDMDSNTVKKLQISGLYRHSIYSQVGRLNSTGLRENAYDVVIMAGGFRPDKIPPSGLNELIRVTRLDGHILFTIREDYHHSQSDYALLESNILSSERNGRLKVISLGRKIIDDHSGLEGRLYILTKKCITEEFEPALPKLAPNKLANAVREETSAQIQTYANEDGRETGVMKLCKALFSLNLNRNDTTILDLSSHEPCCHSNYSSCVGFNLSSNGYRQVDVIDSNLEFLNECRKKDIYRDYIIGKLDTIGSLPIRDECYDVVIMYDGFAPDKSQPASFPEILRVLRTGGYFLFMMRDEYRHTDPKLSLLDKQINSLVSEKKCKVFVGPIKFKHFDGSSDGSFYVLRKCGHEVFARGSPRHSPVSSPSMKRKSFF</sequence>
<name>A0A0K2UVU4_LEPSM</name>
<feature type="domain" description="Methyltransferase type 11" evidence="1">
    <location>
        <begin position="294"/>
        <end position="373"/>
    </location>
</feature>
<dbReference type="SUPFAM" id="SSF53335">
    <property type="entry name" value="S-adenosyl-L-methionine-dependent methyltransferases"/>
    <property type="match status" value="2"/>
</dbReference>
<evidence type="ECO:0000259" key="1">
    <source>
        <dbReference type="Pfam" id="PF08241"/>
    </source>
</evidence>
<dbReference type="RefSeq" id="XP_071745734.1">
    <property type="nucleotide sequence ID" value="XM_071889633.1"/>
</dbReference>
<reference evidence="2" key="1">
    <citation type="submission" date="2014-05" db="EMBL/GenBank/DDBJ databases">
        <authorList>
            <person name="Chronopoulou M."/>
        </authorList>
    </citation>
    <scope>NUCLEOTIDE SEQUENCE</scope>
    <source>
        <tissue evidence="2">Whole organism</tissue>
    </source>
</reference>
<protein>
    <submittedName>
        <fullName evidence="2">WilliamsBeuren syndrome chromosomal region 27 proteinlike [Aplysia californica]</fullName>
    </submittedName>
</protein>
<dbReference type="AlphaFoldDB" id="A0A0K2UVU4"/>
<accession>A0A0K2UVU4</accession>
<dbReference type="PANTHER" id="PTHR43591">
    <property type="entry name" value="METHYLTRANSFERASE"/>
    <property type="match status" value="1"/>
</dbReference>
<feature type="domain" description="Methyltransferase type 11" evidence="1">
    <location>
        <begin position="57"/>
        <end position="152"/>
    </location>
</feature>
<dbReference type="GeneID" id="121120989"/>
<dbReference type="InterPro" id="IPR013216">
    <property type="entry name" value="Methyltransf_11"/>
</dbReference>
<proteinExistence type="predicted"/>
<dbReference type="EMBL" id="HACA01024460">
    <property type="protein sequence ID" value="CDW41821.1"/>
    <property type="molecule type" value="Transcribed_RNA"/>
</dbReference>
<dbReference type="Pfam" id="PF08241">
    <property type="entry name" value="Methyltransf_11"/>
    <property type="match status" value="2"/>
</dbReference>
<evidence type="ECO:0000313" key="2">
    <source>
        <dbReference type="EMBL" id="CDW41821.1"/>
    </source>
</evidence>
<dbReference type="GO" id="GO:0008757">
    <property type="term" value="F:S-adenosylmethionine-dependent methyltransferase activity"/>
    <property type="evidence" value="ECO:0007669"/>
    <property type="project" value="InterPro"/>
</dbReference>
<dbReference type="Gene3D" id="3.40.50.150">
    <property type="entry name" value="Vaccinia Virus protein VP39"/>
    <property type="match status" value="2"/>
</dbReference>
<dbReference type="CDD" id="cd02440">
    <property type="entry name" value="AdoMet_MTases"/>
    <property type="match status" value="1"/>
</dbReference>
<dbReference type="InterPro" id="IPR029063">
    <property type="entry name" value="SAM-dependent_MTases_sf"/>
</dbReference>
<dbReference type="OrthoDB" id="6330736at2759"/>